<dbReference type="PROSITE" id="PS51462">
    <property type="entry name" value="NUDIX"/>
    <property type="match status" value="1"/>
</dbReference>
<dbReference type="RefSeq" id="WP_214159785.1">
    <property type="nucleotide sequence ID" value="NZ_JAHBAY010000016.1"/>
</dbReference>
<dbReference type="InterPro" id="IPR020084">
    <property type="entry name" value="NUDIX_hydrolase_CS"/>
</dbReference>
<evidence type="ECO:0000256" key="4">
    <source>
        <dbReference type="ARBA" id="ARBA00022801"/>
    </source>
</evidence>
<protein>
    <submittedName>
        <fullName evidence="8">NUDIX domain-containing protein</fullName>
    </submittedName>
</protein>
<evidence type="ECO:0000256" key="3">
    <source>
        <dbReference type="ARBA" id="ARBA00022723"/>
    </source>
</evidence>
<evidence type="ECO:0000256" key="1">
    <source>
        <dbReference type="ARBA" id="ARBA00001946"/>
    </source>
</evidence>
<dbReference type="PANTHER" id="PTHR43758">
    <property type="entry name" value="7,8-DIHYDRO-8-OXOGUANINE TRIPHOSPHATASE"/>
    <property type="match status" value="1"/>
</dbReference>
<gene>
    <name evidence="8" type="ORF">KIH74_30155</name>
</gene>
<keyword evidence="4" id="KW-0378">Hydrolase</keyword>
<organism evidence="8 9">
    <name type="scientific">Kineosporia corallincola</name>
    <dbReference type="NCBI Taxonomy" id="2835133"/>
    <lineage>
        <taxon>Bacteria</taxon>
        <taxon>Bacillati</taxon>
        <taxon>Actinomycetota</taxon>
        <taxon>Actinomycetes</taxon>
        <taxon>Kineosporiales</taxon>
        <taxon>Kineosporiaceae</taxon>
        <taxon>Kineosporia</taxon>
    </lineage>
</organism>
<comment type="caution">
    <text evidence="8">The sequence shown here is derived from an EMBL/GenBank/DDBJ whole genome shotgun (WGS) entry which is preliminary data.</text>
</comment>
<dbReference type="PANTHER" id="PTHR43758:SF8">
    <property type="entry name" value="8-OXO-DGTP DIPHOSPHATASE YTKD-RELATED"/>
    <property type="match status" value="1"/>
</dbReference>
<dbReference type="SUPFAM" id="SSF55811">
    <property type="entry name" value="Nudix"/>
    <property type="match status" value="1"/>
</dbReference>
<name>A0ABS5TR51_9ACTN</name>
<proteinExistence type="inferred from homology"/>
<feature type="region of interest" description="Disordered" evidence="6">
    <location>
        <begin position="1"/>
        <end position="43"/>
    </location>
</feature>
<evidence type="ECO:0000313" key="9">
    <source>
        <dbReference type="Proteomes" id="UP001197247"/>
    </source>
</evidence>
<comment type="cofactor">
    <cofactor evidence="1">
        <name>Mg(2+)</name>
        <dbReference type="ChEBI" id="CHEBI:18420"/>
    </cofactor>
</comment>
<evidence type="ECO:0000256" key="5">
    <source>
        <dbReference type="ARBA" id="ARBA00022842"/>
    </source>
</evidence>
<keyword evidence="9" id="KW-1185">Reference proteome</keyword>
<feature type="domain" description="Nudix hydrolase" evidence="7">
    <location>
        <begin position="44"/>
        <end position="172"/>
    </location>
</feature>
<evidence type="ECO:0000256" key="2">
    <source>
        <dbReference type="ARBA" id="ARBA00005582"/>
    </source>
</evidence>
<dbReference type="Gene3D" id="3.90.79.10">
    <property type="entry name" value="Nucleoside Triphosphate Pyrophosphohydrolase"/>
    <property type="match status" value="1"/>
</dbReference>
<evidence type="ECO:0000313" key="8">
    <source>
        <dbReference type="EMBL" id="MBT0773246.1"/>
    </source>
</evidence>
<dbReference type="InterPro" id="IPR015797">
    <property type="entry name" value="NUDIX_hydrolase-like_dom_sf"/>
</dbReference>
<feature type="compositionally biased region" description="Polar residues" evidence="6">
    <location>
        <begin position="1"/>
        <end position="11"/>
    </location>
</feature>
<dbReference type="InterPro" id="IPR000086">
    <property type="entry name" value="NUDIX_hydrolase_dom"/>
</dbReference>
<comment type="similarity">
    <text evidence="2">Belongs to the Nudix hydrolase family.</text>
</comment>
<dbReference type="Proteomes" id="UP001197247">
    <property type="component" value="Unassembled WGS sequence"/>
</dbReference>
<accession>A0ABS5TR51</accession>
<keyword evidence="5" id="KW-0460">Magnesium</keyword>
<dbReference type="PROSITE" id="PS00893">
    <property type="entry name" value="NUDIX_BOX"/>
    <property type="match status" value="1"/>
</dbReference>
<dbReference type="Pfam" id="PF00293">
    <property type="entry name" value="NUDIX"/>
    <property type="match status" value="1"/>
</dbReference>
<evidence type="ECO:0000259" key="7">
    <source>
        <dbReference type="PROSITE" id="PS51462"/>
    </source>
</evidence>
<evidence type="ECO:0000256" key="6">
    <source>
        <dbReference type="SAM" id="MobiDB-lite"/>
    </source>
</evidence>
<sequence>MTSGRENSTPASILVGESAHGPESAAPALPPFLEPEDEEAARGTTAAGAMALVVSPAGIVLHLRDEKDWIPHPGCWSLFGGAVEEGESAVEALRRELEEEIGLVDFEARPLWRVVDRGGDGRLLTVFEVRTPVAPEDLVLNEGQGLAAFEREEALRLKLSPFCRKILEATPIPV</sequence>
<keyword evidence="3" id="KW-0479">Metal-binding</keyword>
<dbReference type="EMBL" id="JAHBAY010000016">
    <property type="protein sequence ID" value="MBT0773246.1"/>
    <property type="molecule type" value="Genomic_DNA"/>
</dbReference>
<reference evidence="8 9" key="1">
    <citation type="submission" date="2021-05" db="EMBL/GenBank/DDBJ databases">
        <title>Kineosporia and Streptomyces sp. nov. two new marine actinobacteria isolated from Coral.</title>
        <authorList>
            <person name="Buangrab K."/>
            <person name="Sutthacheep M."/>
            <person name="Yeemin T."/>
            <person name="Harunari E."/>
            <person name="Igarashi Y."/>
            <person name="Kanchanasin P."/>
            <person name="Tanasupawat S."/>
            <person name="Phongsopitanun W."/>
        </authorList>
    </citation>
    <scope>NUCLEOTIDE SEQUENCE [LARGE SCALE GENOMIC DNA]</scope>
    <source>
        <strain evidence="8 9">J2-2</strain>
    </source>
</reference>